<dbReference type="PIRSF" id="PIRSF038172">
    <property type="entry name" value="MAPKKKK"/>
    <property type="match status" value="1"/>
</dbReference>
<feature type="region of interest" description="Disordered" evidence="13">
    <location>
        <begin position="505"/>
        <end position="566"/>
    </location>
</feature>
<feature type="binding site" evidence="11">
    <location>
        <begin position="27"/>
        <end position="35"/>
    </location>
    <ligand>
        <name>ATP</name>
        <dbReference type="ChEBI" id="CHEBI:30616"/>
    </ligand>
</feature>
<dbReference type="EC" id="2.7.11.1" evidence="9"/>
<evidence type="ECO:0000256" key="2">
    <source>
        <dbReference type="ARBA" id="ARBA00008874"/>
    </source>
</evidence>
<keyword evidence="8 9" id="KW-0067">ATP-binding</keyword>
<evidence type="ECO:0000259" key="14">
    <source>
        <dbReference type="PROSITE" id="PS50011"/>
    </source>
</evidence>
<dbReference type="InterPro" id="IPR021160">
    <property type="entry name" value="MAPKKKK"/>
</dbReference>
<keyword evidence="4" id="KW-0597">Phosphoprotein</keyword>
<evidence type="ECO:0000313" key="16">
    <source>
        <dbReference type="EMBL" id="CAD7195719.1"/>
    </source>
</evidence>
<dbReference type="PROSITE" id="PS50219">
    <property type="entry name" value="CNH"/>
    <property type="match status" value="1"/>
</dbReference>
<feature type="domain" description="CNH" evidence="15">
    <location>
        <begin position="583"/>
        <end position="871"/>
    </location>
</feature>
<reference evidence="16" key="1">
    <citation type="submission" date="2020-11" db="EMBL/GenBank/DDBJ databases">
        <authorList>
            <person name="Tran Van P."/>
        </authorList>
    </citation>
    <scope>NUCLEOTIDE SEQUENCE</scope>
</reference>
<dbReference type="GO" id="GO:0005524">
    <property type="term" value="F:ATP binding"/>
    <property type="evidence" value="ECO:0007669"/>
    <property type="project" value="UniProtKB-UniRule"/>
</dbReference>
<evidence type="ECO:0000256" key="11">
    <source>
        <dbReference type="PIRSR" id="PIRSR038172-2"/>
    </source>
</evidence>
<evidence type="ECO:0000256" key="8">
    <source>
        <dbReference type="ARBA" id="ARBA00022840"/>
    </source>
</evidence>
<sequence length="905" mass="101858">MAHGSGVVSSDISRRNPQDEYELIQRIGSGTYGDVYKAKRLSTNDLAAIKVIKLEPGDDFAIIQQEILMMKDCRHPNIIAYYGSYLRRDKLWICMEYCGGGSLQDIYHITGPLTEIQIAYMCRETLHGLAYLHSMGKMHRDIKGANILLTEVGDVKLADFGVSAQITATINKRKSFIGTPYWMAPEVAAVERKGGYNQLCDIWAIGVTAIELAELQPPMFDLHPMRALFLMSKSGFKPPTLKDRDKWSPTFHNFVKVALTKNTKKRPNAEKLLQHPFFQSDMNKRLALELLQKVSNPQHNFTEFEADEDGAVPNVPQRIASKHTSARARSKPMADLGIRHRDNCNPDQIQRDNEISAGRPLTPHYADVSRAWDIMDIMNNIETVHSCDTDADWTKGSVFEETDRQCEKRAGIPQQCNNRLNCERECQRCLLQARKQRLTGTAIFKMSLRATLPVGGDSSNSSSHEHQCDIHRGYFSHVSGSGSSPRRHSSVDEMLGLAATLTLNGQRQRSLSDSGATDKDNCANGDGLNSGPGPDLLSDTPPVPPRRREKKRHTPPRPISNGLPPTPKVHMGACFSKVFNGCPLRIHCTASWIHPDTRDQHILIGAEEGIYNLNLNELHDAAIDQLYPRRTIWMYVIKDVLMSLSGKTPQLYRHDLLALQSKQTHRFSLHMNKIPERLVPRKFALTTKVPDTKGCTKCCVGRNPYNGYKYLCGAMPSGIFIMQWYDPLNKFMLLKHFECIVPSPLSVFEMVITPELEYPMVCVSVKQAYEQNRLRLDLINMNSGASWFHSDELEDMDGTATVVPRRENIKVINVTQLEKDAILVCYDMCLPDSVLAFHKHGVQGRSFKNGEVTQEIVEKSRVYRLLGSDKVVVLESHLCQEVPRGGTLTEEGADLYILAGHEASY</sequence>
<gene>
    <name evidence="16" type="ORF">TDIB3V08_LOCUS2095</name>
</gene>
<dbReference type="GO" id="GO:0005737">
    <property type="term" value="C:cytoplasm"/>
    <property type="evidence" value="ECO:0007669"/>
    <property type="project" value="TreeGrafter"/>
</dbReference>
<dbReference type="InterPro" id="IPR000719">
    <property type="entry name" value="Prot_kinase_dom"/>
</dbReference>
<evidence type="ECO:0000256" key="1">
    <source>
        <dbReference type="ARBA" id="ARBA00001946"/>
    </source>
</evidence>
<feature type="active site" description="Proton acceptor" evidence="10">
    <location>
        <position position="141"/>
    </location>
</feature>
<comment type="catalytic activity">
    <reaction evidence="9">
        <text>L-threonyl-[protein] + ATP = O-phospho-L-threonyl-[protein] + ADP + H(+)</text>
        <dbReference type="Rhea" id="RHEA:46608"/>
        <dbReference type="Rhea" id="RHEA-COMP:11060"/>
        <dbReference type="Rhea" id="RHEA-COMP:11605"/>
        <dbReference type="ChEBI" id="CHEBI:15378"/>
        <dbReference type="ChEBI" id="CHEBI:30013"/>
        <dbReference type="ChEBI" id="CHEBI:30616"/>
        <dbReference type="ChEBI" id="CHEBI:61977"/>
        <dbReference type="ChEBI" id="CHEBI:456216"/>
        <dbReference type="EC" id="2.7.11.1"/>
    </reaction>
</comment>
<feature type="domain" description="Protein kinase" evidence="14">
    <location>
        <begin position="21"/>
        <end position="278"/>
    </location>
</feature>
<protein>
    <recommendedName>
        <fullName evidence="9">Mitogen-activated protein kinase kinase kinase kinase</fullName>
        <ecNumber evidence="9">2.7.11.1</ecNumber>
    </recommendedName>
</protein>
<dbReference type="InterPro" id="IPR050629">
    <property type="entry name" value="STE20/SPS1-PAK"/>
</dbReference>
<dbReference type="Pfam" id="PF00780">
    <property type="entry name" value="CNH"/>
    <property type="match status" value="1"/>
</dbReference>
<dbReference type="PROSITE" id="PS50011">
    <property type="entry name" value="PROTEIN_KINASE_DOM"/>
    <property type="match status" value="1"/>
</dbReference>
<accession>A0A7R8VE35</accession>
<name>A0A7R8VE35_TIMDO</name>
<evidence type="ECO:0000256" key="6">
    <source>
        <dbReference type="ARBA" id="ARBA00022741"/>
    </source>
</evidence>
<dbReference type="EMBL" id="OA564868">
    <property type="protein sequence ID" value="CAD7195719.1"/>
    <property type="molecule type" value="Genomic_DNA"/>
</dbReference>
<evidence type="ECO:0000256" key="10">
    <source>
        <dbReference type="PIRSR" id="PIRSR038172-1"/>
    </source>
</evidence>
<keyword evidence="6 9" id="KW-0547">Nucleotide-binding</keyword>
<evidence type="ECO:0000256" key="9">
    <source>
        <dbReference type="PIRNR" id="PIRNR038172"/>
    </source>
</evidence>
<dbReference type="SUPFAM" id="SSF56112">
    <property type="entry name" value="Protein kinase-like (PK-like)"/>
    <property type="match status" value="1"/>
</dbReference>
<dbReference type="SMART" id="SM00220">
    <property type="entry name" value="S_TKc"/>
    <property type="match status" value="1"/>
</dbReference>
<dbReference type="PROSITE" id="PS00107">
    <property type="entry name" value="PROTEIN_KINASE_ATP"/>
    <property type="match status" value="1"/>
</dbReference>
<comment type="function">
    <text evidence="9">Serine/threonine kinase that plays a role in the response to environmental stress. Appears to act upstream of the JUN N-terminal pathway.</text>
</comment>
<dbReference type="FunFam" id="1.10.510.10:FF:000031">
    <property type="entry name" value="Mitogen-activated protein kinase kinase kinase kinase"/>
    <property type="match status" value="1"/>
</dbReference>
<evidence type="ECO:0000256" key="7">
    <source>
        <dbReference type="ARBA" id="ARBA00022777"/>
    </source>
</evidence>
<evidence type="ECO:0000259" key="15">
    <source>
        <dbReference type="PROSITE" id="PS50219"/>
    </source>
</evidence>
<dbReference type="GO" id="GO:0008349">
    <property type="term" value="F:MAP kinase kinase kinase kinase activity"/>
    <property type="evidence" value="ECO:0007669"/>
    <property type="project" value="InterPro"/>
</dbReference>
<proteinExistence type="inferred from homology"/>
<comment type="catalytic activity">
    <reaction evidence="9">
        <text>L-seryl-[protein] + ATP = O-phospho-L-seryl-[protein] + ADP + H(+)</text>
        <dbReference type="Rhea" id="RHEA:17989"/>
        <dbReference type="Rhea" id="RHEA-COMP:9863"/>
        <dbReference type="Rhea" id="RHEA-COMP:11604"/>
        <dbReference type="ChEBI" id="CHEBI:15378"/>
        <dbReference type="ChEBI" id="CHEBI:29999"/>
        <dbReference type="ChEBI" id="CHEBI:30616"/>
        <dbReference type="ChEBI" id="CHEBI:83421"/>
        <dbReference type="ChEBI" id="CHEBI:456216"/>
        <dbReference type="EC" id="2.7.11.1"/>
    </reaction>
</comment>
<dbReference type="CDD" id="cd06613">
    <property type="entry name" value="STKc_MAP4K3_like"/>
    <property type="match status" value="1"/>
</dbReference>
<dbReference type="PANTHER" id="PTHR48012">
    <property type="entry name" value="STERILE20-LIKE KINASE, ISOFORM B-RELATED"/>
    <property type="match status" value="1"/>
</dbReference>
<dbReference type="Pfam" id="PF00069">
    <property type="entry name" value="Pkinase"/>
    <property type="match status" value="1"/>
</dbReference>
<evidence type="ECO:0000256" key="3">
    <source>
        <dbReference type="ARBA" id="ARBA00022527"/>
    </source>
</evidence>
<keyword evidence="3 9" id="KW-0723">Serine/threonine-protein kinase</keyword>
<dbReference type="Gene3D" id="1.10.510.10">
    <property type="entry name" value="Transferase(Phosphotransferase) domain 1"/>
    <property type="match status" value="1"/>
</dbReference>
<dbReference type="SMART" id="SM00036">
    <property type="entry name" value="CNH"/>
    <property type="match status" value="1"/>
</dbReference>
<dbReference type="PANTHER" id="PTHR48012:SF18">
    <property type="entry name" value="HAPPYHOUR, ISOFORM A"/>
    <property type="match status" value="1"/>
</dbReference>
<keyword evidence="7 9" id="KW-0418">Kinase</keyword>
<feature type="binding site" evidence="11 12">
    <location>
        <position position="50"/>
    </location>
    <ligand>
        <name>ATP</name>
        <dbReference type="ChEBI" id="CHEBI:30616"/>
    </ligand>
</feature>
<comment type="cofactor">
    <cofactor evidence="1 9">
        <name>Mg(2+)</name>
        <dbReference type="ChEBI" id="CHEBI:18420"/>
    </cofactor>
</comment>
<evidence type="ECO:0000256" key="12">
    <source>
        <dbReference type="PROSITE-ProRule" id="PRU10141"/>
    </source>
</evidence>
<comment type="similarity">
    <text evidence="2 9">Belongs to the protein kinase superfamily. STE Ser/Thr protein kinase family. STE20 subfamily.</text>
</comment>
<evidence type="ECO:0000256" key="4">
    <source>
        <dbReference type="ARBA" id="ARBA00022553"/>
    </source>
</evidence>
<keyword evidence="5 9" id="KW-0808">Transferase</keyword>
<dbReference type="InterPro" id="IPR001180">
    <property type="entry name" value="CNH_dom"/>
</dbReference>
<dbReference type="InterPro" id="IPR011009">
    <property type="entry name" value="Kinase-like_dom_sf"/>
</dbReference>
<feature type="compositionally biased region" description="Basic residues" evidence="13">
    <location>
        <begin position="545"/>
        <end position="555"/>
    </location>
</feature>
<organism evidence="16">
    <name type="scientific">Timema douglasi</name>
    <name type="common">Walking stick</name>
    <dbReference type="NCBI Taxonomy" id="61478"/>
    <lineage>
        <taxon>Eukaryota</taxon>
        <taxon>Metazoa</taxon>
        <taxon>Ecdysozoa</taxon>
        <taxon>Arthropoda</taxon>
        <taxon>Hexapoda</taxon>
        <taxon>Insecta</taxon>
        <taxon>Pterygota</taxon>
        <taxon>Neoptera</taxon>
        <taxon>Polyneoptera</taxon>
        <taxon>Phasmatodea</taxon>
        <taxon>Timematodea</taxon>
        <taxon>Timematoidea</taxon>
        <taxon>Timematidae</taxon>
        <taxon>Timema</taxon>
    </lineage>
</organism>
<dbReference type="InterPro" id="IPR017441">
    <property type="entry name" value="Protein_kinase_ATP_BS"/>
</dbReference>
<evidence type="ECO:0000256" key="13">
    <source>
        <dbReference type="SAM" id="MobiDB-lite"/>
    </source>
</evidence>
<dbReference type="AlphaFoldDB" id="A0A7R8VE35"/>
<evidence type="ECO:0000256" key="5">
    <source>
        <dbReference type="ARBA" id="ARBA00022679"/>
    </source>
</evidence>
<feature type="compositionally biased region" description="Polar residues" evidence="13">
    <location>
        <begin position="505"/>
        <end position="515"/>
    </location>
</feature>